<evidence type="ECO:0000313" key="1">
    <source>
        <dbReference type="EMBL" id="CAE7174370.1"/>
    </source>
</evidence>
<organism evidence="1 2">
    <name type="scientific">Symbiodinium necroappetens</name>
    <dbReference type="NCBI Taxonomy" id="1628268"/>
    <lineage>
        <taxon>Eukaryota</taxon>
        <taxon>Sar</taxon>
        <taxon>Alveolata</taxon>
        <taxon>Dinophyceae</taxon>
        <taxon>Suessiales</taxon>
        <taxon>Symbiodiniaceae</taxon>
        <taxon>Symbiodinium</taxon>
    </lineage>
</organism>
<dbReference type="EMBL" id="CAJNJA010003404">
    <property type="protein sequence ID" value="CAE7174370.1"/>
    <property type="molecule type" value="Genomic_DNA"/>
</dbReference>
<comment type="caution">
    <text evidence="1">The sequence shown here is derived from an EMBL/GenBank/DDBJ whole genome shotgun (WGS) entry which is preliminary data.</text>
</comment>
<feature type="non-terminal residue" evidence="1">
    <location>
        <position position="377"/>
    </location>
</feature>
<protein>
    <submittedName>
        <fullName evidence="1">Uncharacterized protein</fullName>
    </submittedName>
</protein>
<keyword evidence="2" id="KW-1185">Reference proteome</keyword>
<proteinExistence type="predicted"/>
<reference evidence="1" key="1">
    <citation type="submission" date="2021-02" db="EMBL/GenBank/DDBJ databases">
        <authorList>
            <person name="Dougan E. K."/>
            <person name="Rhodes N."/>
            <person name="Thang M."/>
            <person name="Chan C."/>
        </authorList>
    </citation>
    <scope>NUCLEOTIDE SEQUENCE</scope>
</reference>
<gene>
    <name evidence="1" type="ORF">SNEC2469_LOCUS570</name>
</gene>
<dbReference type="OrthoDB" id="10648825at2759"/>
<name>A0A812IRH7_9DINO</name>
<sequence>MFRAQKEVKQLSPSYFTQSVQSSGRVGKLSALFDVKVRRDATYTDFAHGCNQISSHIRPALDSELGHGALVSSCAAASAGVTEELSQDSGHYVLEPLLRHLSPGAVPESCWTQLRRILADRPAQMGEEAAEAVKEEMQVPAAELAELSATFQKLHRITTELSRPVQNMDEVLLPLRQAAQILLRPQAHGPLRGFLRRLRLRRGAKENVVPQTKTGRLQKPPADDYACAREQAADEGLVGAFPSSLFGPLRRLLAGPAPVQRGAAEVVAACARACGAPLLRGLLGLAPLLLKVVSFRGPAQGAARAALAEMSSQSWSGFRATWRALMQAILASSGGRRSPGLSGMVDQGSGQLLEVFRALEEVWPQLSETSDAAAARQ</sequence>
<evidence type="ECO:0000313" key="2">
    <source>
        <dbReference type="Proteomes" id="UP000601435"/>
    </source>
</evidence>
<accession>A0A812IRH7</accession>
<dbReference type="Proteomes" id="UP000601435">
    <property type="component" value="Unassembled WGS sequence"/>
</dbReference>
<dbReference type="AlphaFoldDB" id="A0A812IRH7"/>